<dbReference type="PROSITE" id="PS50237">
    <property type="entry name" value="HECT"/>
    <property type="match status" value="1"/>
</dbReference>
<sequence>MYLILDSTDLCSHGLSSFFKYHEFILCINTGEYEAAVRIKGKKAQVGCTFKREKTVNHFKLKLFKDNEQLECITIVAGLDSVFNVRIKNKYCSGTIRFQYTTCDIFALLDYKFAGLKDWEGLRRLNPVLSKFVHKMNDRFDIRKIYTFDYEEEIKKRNECLKRKEKNINCNESCEYCLPESRNLDFVEVARRHEASSFVRQDVEDLIRISSPSNILNSTLFHNYRNDQRFDLRFTQELLSQILRNTQAEPESEVARLPQTISQSHDSLLIEGLSNLQLLGNQIASLPEFREFPELTEIPAIPDLPQSPRSPVVRRTGNGIVFGFLSDLFFPDEETDSSDQSSAETRSSSSLGYSEQIYRRTVSAPERLKHKYYFVDRGIGQTTFELDKNEFCGELPDGWTEHFTPNGIPYYANHRKCFTQWTHPNSWKVETEMLEKNSKYNKSSDLRKFSKLVTFRRFNMTVDRKMLVQSSAKYLLSSTKSDFSKPMMVSFLNEMGEDYGAISREFFYNCSLELVKDHRIKIVAGLYDIISEAALKSYNKKKARRAKRKLEAKQKKQQEYAEKRARGEKVVEHVVTCRCCNAKPTKKYDNGLCDNDFYKFIGIFLALAVETQSNIAVDFTQGFYENLLKREYTLGHIQDIQTQKNMVSMLGKGNIDAYNDFFERKTTIIKNNRKKKNNPSNTDPENQNTPSGIMDLPYPEDVIMNCDFINDSVNYSLFHHNSNGYNLIRKSFYSIVHKDFADIYDAKSMSSLLVGKEVLTVQHLKDTVTYSKSNPKTREIVFLFEILATKDEAFLRRFLQFVTGTATIQVGSLKGKTFTWIAELTGEKNALFTATSCICKLFIGKFTSKKIMEKCLIYSLDNCEGFHKM</sequence>
<dbReference type="UniPathway" id="UPA00143"/>
<dbReference type="InterPro" id="IPR001202">
    <property type="entry name" value="WW_dom"/>
</dbReference>
<comment type="catalytic activity">
    <reaction evidence="1">
        <text>S-ubiquitinyl-[E2 ubiquitin-conjugating enzyme]-L-cysteine + [acceptor protein]-L-lysine = [E2 ubiquitin-conjugating enzyme]-L-cysteine + N(6)-ubiquitinyl-[acceptor protein]-L-lysine.</text>
        <dbReference type="EC" id="2.3.2.26"/>
    </reaction>
</comment>
<dbReference type="OrthoDB" id="8068875at2759"/>
<dbReference type="GO" id="GO:0061630">
    <property type="term" value="F:ubiquitin protein ligase activity"/>
    <property type="evidence" value="ECO:0007669"/>
    <property type="project" value="UniProtKB-EC"/>
</dbReference>
<feature type="compositionally biased region" description="Polar residues" evidence="7">
    <location>
        <begin position="679"/>
        <end position="691"/>
    </location>
</feature>
<protein>
    <recommendedName>
        <fullName evidence="3">HECT-type E3 ubiquitin transferase</fullName>
        <ecNumber evidence="3">2.3.2.26</ecNumber>
    </recommendedName>
</protein>
<dbReference type="EMBL" id="AFBI03000011">
    <property type="protein sequence ID" value="EJW04995.1"/>
    <property type="molecule type" value="Genomic_DNA"/>
</dbReference>
<keyword evidence="5 6" id="KW-0833">Ubl conjugation pathway</keyword>
<dbReference type="Gene3D" id="3.90.1750.10">
    <property type="entry name" value="Hect, E3 ligase catalytic domains"/>
    <property type="match status" value="1"/>
</dbReference>
<feature type="domain" description="WW" evidence="8">
    <location>
        <begin position="393"/>
        <end position="426"/>
    </location>
</feature>
<dbReference type="GO" id="GO:0016567">
    <property type="term" value="P:protein ubiquitination"/>
    <property type="evidence" value="ECO:0007669"/>
    <property type="project" value="UniProtKB-UniPathway"/>
</dbReference>
<comment type="caution">
    <text evidence="10">The sequence shown here is derived from an EMBL/GenBank/DDBJ whole genome shotgun (WGS) entry which is preliminary data.</text>
</comment>
<evidence type="ECO:0000256" key="4">
    <source>
        <dbReference type="ARBA" id="ARBA00022679"/>
    </source>
</evidence>
<dbReference type="STRING" id="1003232.J9DQZ2"/>
<dbReference type="VEuPathDB" id="MicrosporidiaDB:EDEG_00912"/>
<dbReference type="InterPro" id="IPR000569">
    <property type="entry name" value="HECT_dom"/>
</dbReference>
<dbReference type="InterPro" id="IPR050409">
    <property type="entry name" value="E3_ubiq-protein_ligase"/>
</dbReference>
<dbReference type="Pfam" id="PF00632">
    <property type="entry name" value="HECT"/>
    <property type="match status" value="1"/>
</dbReference>
<name>J9DQZ2_EDHAE</name>
<evidence type="ECO:0000259" key="8">
    <source>
        <dbReference type="PROSITE" id="PS50020"/>
    </source>
</evidence>
<evidence type="ECO:0000256" key="7">
    <source>
        <dbReference type="SAM" id="MobiDB-lite"/>
    </source>
</evidence>
<feature type="region of interest" description="Disordered" evidence="7">
    <location>
        <begin position="672"/>
        <end position="692"/>
    </location>
</feature>
<dbReference type="Gene3D" id="3.30.2410.10">
    <property type="entry name" value="Hect, E3 ligase catalytic domain"/>
    <property type="match status" value="1"/>
</dbReference>
<evidence type="ECO:0000313" key="10">
    <source>
        <dbReference type="EMBL" id="EJW04995.1"/>
    </source>
</evidence>
<dbReference type="SMART" id="SM00456">
    <property type="entry name" value="WW"/>
    <property type="match status" value="1"/>
</dbReference>
<dbReference type="InterPro" id="IPR035983">
    <property type="entry name" value="Hect_E3_ubiquitin_ligase"/>
</dbReference>
<evidence type="ECO:0000256" key="2">
    <source>
        <dbReference type="ARBA" id="ARBA00004906"/>
    </source>
</evidence>
<evidence type="ECO:0000256" key="1">
    <source>
        <dbReference type="ARBA" id="ARBA00000885"/>
    </source>
</evidence>
<dbReference type="Proteomes" id="UP000003163">
    <property type="component" value="Unassembled WGS sequence"/>
</dbReference>
<dbReference type="InParanoid" id="J9DQZ2"/>
<feature type="domain" description="HECT" evidence="9">
    <location>
        <begin position="479"/>
        <end position="869"/>
    </location>
</feature>
<dbReference type="GO" id="GO:0005737">
    <property type="term" value="C:cytoplasm"/>
    <property type="evidence" value="ECO:0007669"/>
    <property type="project" value="TreeGrafter"/>
</dbReference>
<feature type="active site" description="Glycyl thioester intermediate" evidence="6">
    <location>
        <position position="837"/>
    </location>
</feature>
<evidence type="ECO:0000313" key="11">
    <source>
        <dbReference type="Proteomes" id="UP000003163"/>
    </source>
</evidence>
<dbReference type="Gene3D" id="2.20.70.10">
    <property type="match status" value="1"/>
</dbReference>
<proteinExistence type="predicted"/>
<dbReference type="InterPro" id="IPR036020">
    <property type="entry name" value="WW_dom_sf"/>
</dbReference>
<dbReference type="CDD" id="cd00201">
    <property type="entry name" value="WW"/>
    <property type="match status" value="1"/>
</dbReference>
<reference evidence="10 11" key="1">
    <citation type="submission" date="2011-08" db="EMBL/GenBank/DDBJ databases">
        <authorList>
            <person name="Liu Z.J."/>
            <person name="Shi F.L."/>
            <person name="Lu J.Q."/>
            <person name="Li M."/>
            <person name="Wang Z.L."/>
        </authorList>
    </citation>
    <scope>NUCLEOTIDE SEQUENCE [LARGE SCALE GENOMIC DNA]</scope>
    <source>
        <strain evidence="10 11">USNM 41457</strain>
    </source>
</reference>
<dbReference type="PROSITE" id="PS50020">
    <property type="entry name" value="WW_DOMAIN_2"/>
    <property type="match status" value="1"/>
</dbReference>
<dbReference type="HOGENOM" id="CLU_330098_0_0_1"/>
<dbReference type="Pfam" id="PF00397">
    <property type="entry name" value="WW"/>
    <property type="match status" value="1"/>
</dbReference>
<organism evidence="10 11">
    <name type="scientific">Edhazardia aedis (strain USNM 41457)</name>
    <name type="common">Microsporidian parasite</name>
    <dbReference type="NCBI Taxonomy" id="1003232"/>
    <lineage>
        <taxon>Eukaryota</taxon>
        <taxon>Fungi</taxon>
        <taxon>Fungi incertae sedis</taxon>
        <taxon>Microsporidia</taxon>
        <taxon>Edhazardia</taxon>
    </lineage>
</organism>
<dbReference type="GO" id="GO:0006511">
    <property type="term" value="P:ubiquitin-dependent protein catabolic process"/>
    <property type="evidence" value="ECO:0007669"/>
    <property type="project" value="TreeGrafter"/>
</dbReference>
<evidence type="ECO:0000256" key="6">
    <source>
        <dbReference type="PROSITE-ProRule" id="PRU00104"/>
    </source>
</evidence>
<dbReference type="SUPFAM" id="SSF56204">
    <property type="entry name" value="Hect, E3 ligase catalytic domain"/>
    <property type="match status" value="1"/>
</dbReference>
<keyword evidence="11" id="KW-1185">Reference proteome</keyword>
<dbReference type="SMART" id="SM00119">
    <property type="entry name" value="HECTc"/>
    <property type="match status" value="1"/>
</dbReference>
<dbReference type="PANTHER" id="PTHR11254:SF444">
    <property type="entry name" value="HECT DOMAIN CONTAINING UBIQUITIN LIGASE"/>
    <property type="match status" value="1"/>
</dbReference>
<keyword evidence="4" id="KW-0808">Transferase</keyword>
<accession>J9DQZ2</accession>
<dbReference type="EC" id="2.3.2.26" evidence="3"/>
<gene>
    <name evidence="10" type="ORF">EDEG_00912</name>
</gene>
<evidence type="ECO:0000259" key="9">
    <source>
        <dbReference type="PROSITE" id="PS50237"/>
    </source>
</evidence>
<comment type="pathway">
    <text evidence="2">Protein modification; protein ubiquitination.</text>
</comment>
<evidence type="ECO:0000256" key="5">
    <source>
        <dbReference type="ARBA" id="ARBA00022786"/>
    </source>
</evidence>
<dbReference type="PANTHER" id="PTHR11254">
    <property type="entry name" value="HECT DOMAIN UBIQUITIN-PROTEIN LIGASE"/>
    <property type="match status" value="1"/>
</dbReference>
<dbReference type="SUPFAM" id="SSF51045">
    <property type="entry name" value="WW domain"/>
    <property type="match status" value="1"/>
</dbReference>
<dbReference type="AlphaFoldDB" id="J9DQZ2"/>
<reference evidence="11" key="2">
    <citation type="submission" date="2015-07" db="EMBL/GenBank/DDBJ databases">
        <title>Contrasting host-pathogen interactions and genome evolution in two generalist and specialist microsporidian pathogens of mosquitoes.</title>
        <authorList>
            <consortium name="The Broad Institute Genomics Platform"/>
            <consortium name="The Broad Institute Genome Sequencing Center for Infectious Disease"/>
            <person name="Cuomo C.A."/>
            <person name="Sanscrainte N.D."/>
            <person name="Goldberg J.M."/>
            <person name="Heiman D."/>
            <person name="Young S."/>
            <person name="Zeng Q."/>
            <person name="Becnel J.J."/>
            <person name="Birren B.W."/>
        </authorList>
    </citation>
    <scope>NUCLEOTIDE SEQUENCE [LARGE SCALE GENOMIC DNA]</scope>
    <source>
        <strain evidence="11">USNM 41457</strain>
    </source>
</reference>
<dbReference type="PROSITE" id="PS01159">
    <property type="entry name" value="WW_DOMAIN_1"/>
    <property type="match status" value="1"/>
</dbReference>
<evidence type="ECO:0000256" key="3">
    <source>
        <dbReference type="ARBA" id="ARBA00012485"/>
    </source>
</evidence>